<evidence type="ECO:0000313" key="2">
    <source>
        <dbReference type="Proteomes" id="UP000789396"/>
    </source>
</evidence>
<evidence type="ECO:0000313" key="1">
    <source>
        <dbReference type="EMBL" id="CAG8729020.1"/>
    </source>
</evidence>
<name>A0A9N9IDA5_9GLOM</name>
<proteinExistence type="predicted"/>
<dbReference type="EMBL" id="CAJVPZ010027663">
    <property type="protein sequence ID" value="CAG8729020.1"/>
    <property type="molecule type" value="Genomic_DNA"/>
</dbReference>
<keyword evidence="2" id="KW-1185">Reference proteome</keyword>
<sequence>MQFQTYLHDFSLCEKHYNQLIASDFLRQLLLDSNIPKNKHVQTNKQTNEVSVQVNQKTHEVGIQVSDIMLHSLKNLVGFLQSQLDSKVSEVEDLKKRLDYVYNYVIE</sequence>
<protein>
    <submittedName>
        <fullName evidence="1">15631_t:CDS:1</fullName>
    </submittedName>
</protein>
<dbReference type="OrthoDB" id="2448326at2759"/>
<gene>
    <name evidence="1" type="ORF">RFULGI_LOCUS11986</name>
</gene>
<comment type="caution">
    <text evidence="1">The sequence shown here is derived from an EMBL/GenBank/DDBJ whole genome shotgun (WGS) entry which is preliminary data.</text>
</comment>
<reference evidence="1" key="1">
    <citation type="submission" date="2021-06" db="EMBL/GenBank/DDBJ databases">
        <authorList>
            <person name="Kallberg Y."/>
            <person name="Tangrot J."/>
            <person name="Rosling A."/>
        </authorList>
    </citation>
    <scope>NUCLEOTIDE SEQUENCE</scope>
    <source>
        <strain evidence="1">IN212</strain>
    </source>
</reference>
<dbReference type="Proteomes" id="UP000789396">
    <property type="component" value="Unassembled WGS sequence"/>
</dbReference>
<accession>A0A9N9IDA5</accession>
<dbReference type="AlphaFoldDB" id="A0A9N9IDA5"/>
<organism evidence="1 2">
    <name type="scientific">Racocetra fulgida</name>
    <dbReference type="NCBI Taxonomy" id="60492"/>
    <lineage>
        <taxon>Eukaryota</taxon>
        <taxon>Fungi</taxon>
        <taxon>Fungi incertae sedis</taxon>
        <taxon>Mucoromycota</taxon>
        <taxon>Glomeromycotina</taxon>
        <taxon>Glomeromycetes</taxon>
        <taxon>Diversisporales</taxon>
        <taxon>Gigasporaceae</taxon>
        <taxon>Racocetra</taxon>
    </lineage>
</organism>
<feature type="non-terminal residue" evidence="1">
    <location>
        <position position="107"/>
    </location>
</feature>